<proteinExistence type="predicted"/>
<dbReference type="AlphaFoldDB" id="A0A1R1PC54"/>
<protein>
    <submittedName>
        <fullName evidence="1">Uncharacterized protein</fullName>
    </submittedName>
</protein>
<dbReference type="Proteomes" id="UP000188320">
    <property type="component" value="Unassembled WGS sequence"/>
</dbReference>
<evidence type="ECO:0000313" key="2">
    <source>
        <dbReference type="Proteomes" id="UP000188320"/>
    </source>
</evidence>
<comment type="caution">
    <text evidence="1">The sequence shown here is derived from an EMBL/GenBank/DDBJ whole genome shotgun (WGS) entry which is preliminary data.</text>
</comment>
<evidence type="ECO:0000313" key="1">
    <source>
        <dbReference type="EMBL" id="OMH78521.1"/>
    </source>
</evidence>
<organism evidence="1 2">
    <name type="scientific">Zancudomyces culisetae</name>
    <name type="common">Gut fungus</name>
    <name type="synonym">Smittium culisetae</name>
    <dbReference type="NCBI Taxonomy" id="1213189"/>
    <lineage>
        <taxon>Eukaryota</taxon>
        <taxon>Fungi</taxon>
        <taxon>Fungi incertae sedis</taxon>
        <taxon>Zoopagomycota</taxon>
        <taxon>Kickxellomycotina</taxon>
        <taxon>Harpellomycetes</taxon>
        <taxon>Harpellales</taxon>
        <taxon>Legeriomycetaceae</taxon>
        <taxon>Zancudomyces</taxon>
    </lineage>
</organism>
<dbReference type="EMBL" id="LSSK01001908">
    <property type="protein sequence ID" value="OMH78521.1"/>
    <property type="molecule type" value="Genomic_DNA"/>
</dbReference>
<sequence>MNSDKDEEHKNLYESDDRLQRDVQVIRKNWDVSKNCRFTKDGSRLECSQYKYRFMIEFLETNANERSDGVIQLWENKTGLHSEMDIGVGDGFHNVGPSTSIGSESTKKFVDTRFERNISEALSSSTFKSSTPGSMGKHGKKREHDVLKYSTPNSKALGQAYSGVKTLLSSVRKRSYGRFSSETSFSGNGGEQAYQTYSGSKIYKYEPVDDASNDVYVGTAHGYRNVMPIESKDLSCGEISSSRTPTKVKTPITKTLQVSTADKSEKYMKKYGLSSISPIQKRKEASESVLHHSRRITTGSLIPLKSELESNIFDRKNDEGIFEIQTSIRPTRAKDALVSMNKASSIRRDHTPKRPAKLSALYDELTESRKAKKRIINEEILRVTKATGANKDLSKHRENTNATEPFILEGKNSDVISELKYKSNIYDLRPSVGKSTLDRVQQSQEGVFGHVDRNPTLTAESLNGIYLSPNNHGLNIRPGISSAWTKKHRRDFISEDPTPTHQTNFISLNNKSMSKSAQKEVISVRDTTKEANFTKGRGVWNTIRFFESIAKCNASNNTPSKRL</sequence>
<name>A0A1R1PC54_ZANCU</name>
<keyword evidence="2" id="KW-1185">Reference proteome</keyword>
<accession>A0A1R1PC54</accession>
<gene>
    <name evidence="1" type="ORF">AX774_g8081</name>
</gene>
<reference evidence="2" key="1">
    <citation type="submission" date="2017-01" db="EMBL/GenBank/DDBJ databases">
        <authorList>
            <person name="Wang Y."/>
            <person name="White M."/>
            <person name="Kvist S."/>
            <person name="Moncalvo J.-M."/>
        </authorList>
    </citation>
    <scope>NUCLEOTIDE SEQUENCE [LARGE SCALE GENOMIC DNA]</scope>
    <source>
        <strain evidence="2">COL-18-3</strain>
    </source>
</reference>